<dbReference type="PANTHER" id="PTHR35091:SF2">
    <property type="entry name" value="FLAGELLAR PROTEIN FLIL"/>
    <property type="match status" value="1"/>
</dbReference>
<evidence type="ECO:0000256" key="3">
    <source>
        <dbReference type="ARBA" id="ARBA00008281"/>
    </source>
</evidence>
<comment type="function">
    <text evidence="1 10">Controls the rotational direction of flagella during chemotaxis.</text>
</comment>
<keyword evidence="5 10" id="KW-0145">Chemotaxis</keyword>
<evidence type="ECO:0000256" key="1">
    <source>
        <dbReference type="ARBA" id="ARBA00002254"/>
    </source>
</evidence>
<proteinExistence type="inferred from homology"/>
<dbReference type="GO" id="GO:0071978">
    <property type="term" value="P:bacterial-type flagellum-dependent swarming motility"/>
    <property type="evidence" value="ECO:0007669"/>
    <property type="project" value="TreeGrafter"/>
</dbReference>
<evidence type="ECO:0000256" key="8">
    <source>
        <dbReference type="ARBA" id="ARBA00022989"/>
    </source>
</evidence>
<evidence type="ECO:0000256" key="9">
    <source>
        <dbReference type="ARBA" id="ARBA00023136"/>
    </source>
</evidence>
<dbReference type="PANTHER" id="PTHR35091">
    <property type="entry name" value="FLAGELLAR PROTEIN FLIL"/>
    <property type="match status" value="1"/>
</dbReference>
<comment type="subcellular location">
    <subcellularLocation>
        <location evidence="10">Cell inner membrane</location>
    </subcellularLocation>
    <subcellularLocation>
        <location evidence="2">Cell membrane</location>
        <topology evidence="2">Single-pass membrane protein</topology>
    </subcellularLocation>
</comment>
<keyword evidence="9 10" id="KW-0472">Membrane</keyword>
<keyword evidence="11" id="KW-0282">Flagellum</keyword>
<keyword evidence="7 10" id="KW-0283">Flagellar rotation</keyword>
<comment type="caution">
    <text evidence="11">The sequence shown here is derived from an EMBL/GenBank/DDBJ whole genome shotgun (WGS) entry which is preliminary data.</text>
</comment>
<evidence type="ECO:0000256" key="5">
    <source>
        <dbReference type="ARBA" id="ARBA00022500"/>
    </source>
</evidence>
<keyword evidence="10" id="KW-0997">Cell inner membrane</keyword>
<protein>
    <recommendedName>
        <fullName evidence="10">Flagellar protein FliL</fullName>
    </recommendedName>
</protein>
<evidence type="ECO:0000313" key="11">
    <source>
        <dbReference type="EMBL" id="SDG04816.1"/>
    </source>
</evidence>
<reference evidence="11 12" key="1">
    <citation type="submission" date="2016-10" db="EMBL/GenBank/DDBJ databases">
        <authorList>
            <person name="Varghese N."/>
            <person name="Submissions S."/>
        </authorList>
    </citation>
    <scope>NUCLEOTIDE SEQUENCE [LARGE SCALE GENOMIC DNA]</scope>
    <source>
        <strain evidence="11 12">DSM 18839</strain>
    </source>
</reference>
<dbReference type="RefSeq" id="WP_175474253.1">
    <property type="nucleotide sequence ID" value="NZ_FNBW01000009.1"/>
</dbReference>
<dbReference type="AlphaFoldDB" id="A0A8G2BKT6"/>
<comment type="similarity">
    <text evidence="3 10">Belongs to the FliL family.</text>
</comment>
<evidence type="ECO:0000256" key="2">
    <source>
        <dbReference type="ARBA" id="ARBA00004162"/>
    </source>
</evidence>
<dbReference type="InterPro" id="IPR005503">
    <property type="entry name" value="FliL"/>
</dbReference>
<evidence type="ECO:0000256" key="7">
    <source>
        <dbReference type="ARBA" id="ARBA00022779"/>
    </source>
</evidence>
<keyword evidence="4" id="KW-1003">Cell membrane</keyword>
<dbReference type="Proteomes" id="UP000198615">
    <property type="component" value="Unassembled WGS sequence"/>
</dbReference>
<evidence type="ECO:0000256" key="6">
    <source>
        <dbReference type="ARBA" id="ARBA00022692"/>
    </source>
</evidence>
<gene>
    <name evidence="11" type="ORF">SAMN05660686_03202</name>
</gene>
<dbReference type="GO" id="GO:0009425">
    <property type="term" value="C:bacterial-type flagellum basal body"/>
    <property type="evidence" value="ECO:0007669"/>
    <property type="project" value="InterPro"/>
</dbReference>
<evidence type="ECO:0000256" key="4">
    <source>
        <dbReference type="ARBA" id="ARBA00022475"/>
    </source>
</evidence>
<name>A0A8G2BKT6_9PROT</name>
<keyword evidence="11" id="KW-0966">Cell projection</keyword>
<dbReference type="Pfam" id="PF03748">
    <property type="entry name" value="FliL"/>
    <property type="match status" value="1"/>
</dbReference>
<keyword evidence="8" id="KW-1133">Transmembrane helix</keyword>
<keyword evidence="6" id="KW-0812">Transmembrane</keyword>
<dbReference type="GO" id="GO:0005886">
    <property type="term" value="C:plasma membrane"/>
    <property type="evidence" value="ECO:0007669"/>
    <property type="project" value="UniProtKB-SubCell"/>
</dbReference>
<sequence>MKKLLLFVLLPLLLLIGAGAGAFVAGLIPGFGGAPEPELTAEQKAEQERIANTAPSAAKPSPVGAVFHTLDEFVVNLRSNTGYPVFLLLSLTVELPNEGAIQVVQAQEPRIRDALIVYLSSLTPQQLNGYDGIQKVRNNAWRLLRELVGPDTIVNVQIAKLTVK</sequence>
<accession>A0A8G2BKT6</accession>
<evidence type="ECO:0000256" key="10">
    <source>
        <dbReference type="RuleBase" id="RU364125"/>
    </source>
</evidence>
<keyword evidence="11" id="KW-0969">Cilium</keyword>
<evidence type="ECO:0000313" key="12">
    <source>
        <dbReference type="Proteomes" id="UP000198615"/>
    </source>
</evidence>
<dbReference type="EMBL" id="FNBW01000009">
    <property type="protein sequence ID" value="SDG04816.1"/>
    <property type="molecule type" value="Genomic_DNA"/>
</dbReference>
<organism evidence="11 12">
    <name type="scientific">Thalassobaculum litoreum DSM 18839</name>
    <dbReference type="NCBI Taxonomy" id="1123362"/>
    <lineage>
        <taxon>Bacteria</taxon>
        <taxon>Pseudomonadati</taxon>
        <taxon>Pseudomonadota</taxon>
        <taxon>Alphaproteobacteria</taxon>
        <taxon>Rhodospirillales</taxon>
        <taxon>Thalassobaculaceae</taxon>
        <taxon>Thalassobaculum</taxon>
    </lineage>
</organism>
<keyword evidence="12" id="KW-1185">Reference proteome</keyword>
<dbReference type="GO" id="GO:0006935">
    <property type="term" value="P:chemotaxis"/>
    <property type="evidence" value="ECO:0007669"/>
    <property type="project" value="UniProtKB-KW"/>
</dbReference>